<reference evidence="2" key="1">
    <citation type="journal article" date="2023" name="Antibiotics">
        <title>Prevalence and Molecular Characterization of Methicillin-Resistant Staphylococci (MRS) and Mammaliicocci (MRM) in Dromedary Camels from Algeria: First Detection of SCCmec-mecC Hybrid in Methicillin-Resistant Mammaliicoccus lentus.</title>
        <authorList>
            <person name="Belhout C."/>
            <person name="Boyen F."/>
            <person name="Vereecke N."/>
            <person name="Theuns S."/>
            <person name="Taibi N."/>
            <person name="Stegger M."/>
            <person name="de la Fe-Rodriguez P.Y."/>
            <person name="Bouayad L."/>
            <person name="Elgroud R."/>
            <person name="Butaye P."/>
        </authorList>
    </citation>
    <scope>NUCLEOTIDE SEQUENCE</scope>
    <source>
        <strain evidence="2">7048</strain>
    </source>
</reference>
<dbReference type="InterPro" id="IPR016181">
    <property type="entry name" value="Acyl_CoA_acyltransferase"/>
</dbReference>
<feature type="domain" description="N-acetyltransferase" evidence="1">
    <location>
        <begin position="23"/>
        <end position="173"/>
    </location>
</feature>
<dbReference type="PROSITE" id="PS51186">
    <property type="entry name" value="GNAT"/>
    <property type="match status" value="1"/>
</dbReference>
<evidence type="ECO:0000313" key="2">
    <source>
        <dbReference type="EMBL" id="WHI60647.1"/>
    </source>
</evidence>
<dbReference type="RefSeq" id="WP_064205333.1">
    <property type="nucleotide sequence ID" value="NZ_CABIVY010000040.1"/>
</dbReference>
<dbReference type="InterPro" id="IPR050276">
    <property type="entry name" value="MshD_Acetyltransferase"/>
</dbReference>
<dbReference type="CDD" id="cd04301">
    <property type="entry name" value="NAT_SF"/>
    <property type="match status" value="1"/>
</dbReference>
<dbReference type="AlphaFoldDB" id="A0AAX3W626"/>
<proteinExistence type="predicted"/>
<evidence type="ECO:0000259" key="1">
    <source>
        <dbReference type="PROSITE" id="PS51186"/>
    </source>
</evidence>
<protein>
    <submittedName>
        <fullName evidence="2">GNAT family N-acetyltransferase</fullName>
    </submittedName>
</protein>
<organism evidence="2 3">
    <name type="scientific">Mammaliicoccus lentus</name>
    <name type="common">Staphylococcus lentus</name>
    <dbReference type="NCBI Taxonomy" id="42858"/>
    <lineage>
        <taxon>Bacteria</taxon>
        <taxon>Bacillati</taxon>
        <taxon>Bacillota</taxon>
        <taxon>Bacilli</taxon>
        <taxon>Bacillales</taxon>
        <taxon>Staphylococcaceae</taxon>
        <taxon>Mammaliicoccus</taxon>
    </lineage>
</organism>
<dbReference type="SUPFAM" id="SSF55729">
    <property type="entry name" value="Acyl-CoA N-acyltransferases (Nat)"/>
    <property type="match status" value="1"/>
</dbReference>
<dbReference type="PANTHER" id="PTHR43617:SF33">
    <property type="entry name" value="SPORE COAT POLYSACCHARIDE BIOSYNTHESIS PROTEIN SPSD"/>
    <property type="match status" value="1"/>
</dbReference>
<dbReference type="PANTHER" id="PTHR43617">
    <property type="entry name" value="L-AMINO ACID N-ACETYLTRANSFERASE"/>
    <property type="match status" value="1"/>
</dbReference>
<name>A0AAX3W626_MAMLE</name>
<gene>
    <name evidence="2" type="ORF">PYH69_03180</name>
</gene>
<dbReference type="GeneID" id="99677539"/>
<dbReference type="Gene3D" id="3.40.630.30">
    <property type="match status" value="1"/>
</dbReference>
<dbReference type="GO" id="GO:0016747">
    <property type="term" value="F:acyltransferase activity, transferring groups other than amino-acyl groups"/>
    <property type="evidence" value="ECO:0007669"/>
    <property type="project" value="InterPro"/>
</dbReference>
<dbReference type="InterPro" id="IPR000182">
    <property type="entry name" value="GNAT_dom"/>
</dbReference>
<sequence length="173" mass="20218">MCSVTIDKIKNEEVTILSKICKQTFSDAFKHTMSEEDLKTFFKEAYSTEALLDEMSNKQSWYFFARYNGEVAGYMKLNIGDAQTEPKGEDYLEVQRLYMYREFQSKGIGSILMEKAFEIARDNGKKKLWLGVWENNHRAIEFYERHGYKITGSHQFYAGNDISTDYIVETNIS</sequence>
<dbReference type="EMBL" id="CP118848">
    <property type="protein sequence ID" value="WHI60647.1"/>
    <property type="molecule type" value="Genomic_DNA"/>
</dbReference>
<evidence type="ECO:0000313" key="3">
    <source>
        <dbReference type="Proteomes" id="UP001223261"/>
    </source>
</evidence>
<accession>A0AAX3W626</accession>
<dbReference type="Proteomes" id="UP001223261">
    <property type="component" value="Chromosome"/>
</dbReference>
<dbReference type="Pfam" id="PF00583">
    <property type="entry name" value="Acetyltransf_1"/>
    <property type="match status" value="1"/>
</dbReference>